<comment type="subcellular location">
    <subcellularLocation>
        <location evidence="1">Cytoplasm</location>
    </subcellularLocation>
</comment>
<dbReference type="Pfam" id="PF17760">
    <property type="entry name" value="UvrA_inter"/>
    <property type="match status" value="1"/>
</dbReference>
<evidence type="ECO:0000256" key="10">
    <source>
        <dbReference type="ARBA" id="ARBA00022840"/>
    </source>
</evidence>
<dbReference type="GO" id="GO:0009380">
    <property type="term" value="C:excinuclease repair complex"/>
    <property type="evidence" value="ECO:0007669"/>
    <property type="project" value="InterPro"/>
</dbReference>
<evidence type="ECO:0000256" key="5">
    <source>
        <dbReference type="ARBA" id="ARBA00022741"/>
    </source>
</evidence>
<dbReference type="InterPro" id="IPR003439">
    <property type="entry name" value="ABC_transporter-like_ATP-bd"/>
</dbReference>
<dbReference type="AlphaFoldDB" id="A0A2M6WWM7"/>
<evidence type="ECO:0000256" key="4">
    <source>
        <dbReference type="ARBA" id="ARBA00022737"/>
    </source>
</evidence>
<keyword evidence="3" id="KW-0479">Metal-binding</keyword>
<sequence>MDYIKIKRAKTHNLKSVSVNIPKEKIVVITGLSGSGKSSLAFDTIYAEGQRRYVDNLSSYAKQVIGVIERPDVESIEGISPAISIDQKSIARSPRSTVGTLTEIYDYLRILYSGFGKIMCPNCGGELKIGNAQEVKKEVYKFIIANLSLGQVEIFAPIVREQKGAHTITLNRLSRSDFASVKIDGVDAVREELQGLKLSKQEDHTIEVRIAHYAQNPNPTDDLKQRILSDIEKGFNLGDGFVSIYFNGKKKVFSRLSFCEKCDLIFANISPRIFSFNSPHGACSECQGLGIKKEIDPELVIPNKNLTLAEGAIRPWSRIANQASWYYKKLEELSEKYKFSLDIPVKDLPEKIMNIIYDGDGDFEGVIKSLEKKYQETDSEYLRTELEKYIKESICPLCEGKRLKKLALSVLIDRRNIADISQVSLKDLRDFLRQLKLPPQAGSVLEEVKLRLNNLINIGLGYLTVSRTSETLSGGEAQRIRLAVQLGSFISGVIYVLDEPTIGMHAYDTNKLINALNKLKKDKNSVIIVEHDRQVIKASDFVIDIGPGAGVNGGVIVSQGSPAEVEKDTKSLTGQYLSGKKVISRKKRVKAYKDSIVIKGARANNLRDIDVEIPLGMLVCVTGVSGSGKSTLVYDILARALSNKFHRTKQEPLEHDAIEGFEKVDKVIKIDQSSIGKTPRSNLATYTGLFTPIRELFAQTPEATLKGYNASQFSFNLKGGRCETCRGDGAIKIEMFFMPDTYVTCEDCMGKRYNRETLEVQYRNKNIADVLDMTVDEAGNFFEDNEDIMSKIKSLREVGLGYVRLGQPANTLSGGEAQRIKLATELSRPSTGKTLYILDEPTTGLHFEDVVKLMNVLSELVERGNSVLVIEHNMDVIKCSDWVIDMGPGAGDEGGKIVAVGSVDQISKNKNSKTAEFLR</sequence>
<dbReference type="InterPro" id="IPR041102">
    <property type="entry name" value="UvrA_inter"/>
</dbReference>
<protein>
    <recommendedName>
        <fullName evidence="15">UvrABC system protein A</fullName>
    </recommendedName>
    <alternativeName>
        <fullName evidence="16">Excinuclease ABC subunit A</fullName>
    </alternativeName>
</protein>
<feature type="domain" description="ABC transporter" evidence="17">
    <location>
        <begin position="591"/>
        <end position="913"/>
    </location>
</feature>
<dbReference type="Gene3D" id="1.20.1580.10">
    <property type="entry name" value="ABC transporter ATPase like domain"/>
    <property type="match status" value="2"/>
</dbReference>
<keyword evidence="10" id="KW-0067">ATP-binding</keyword>
<accession>A0A2M6WWM7</accession>
<evidence type="ECO:0000256" key="12">
    <source>
        <dbReference type="ARBA" id="ARBA00023125"/>
    </source>
</evidence>
<evidence type="ECO:0000256" key="16">
    <source>
        <dbReference type="ARBA" id="ARBA00042156"/>
    </source>
</evidence>
<gene>
    <name evidence="18" type="ORF">COT77_02720</name>
</gene>
<dbReference type="PANTHER" id="PTHR43152:SF1">
    <property type="entry name" value="UVRA PROTEIN"/>
    <property type="match status" value="1"/>
</dbReference>
<keyword evidence="6" id="KW-0227">DNA damage</keyword>
<organism evidence="18 19">
    <name type="scientific">Candidatus Berkelbacteria bacterium CG10_big_fil_rev_8_21_14_0_10_41_12</name>
    <dbReference type="NCBI Taxonomy" id="1974513"/>
    <lineage>
        <taxon>Bacteria</taxon>
        <taxon>Candidatus Berkelbacteria</taxon>
    </lineage>
</organism>
<dbReference type="Pfam" id="PF17755">
    <property type="entry name" value="UvrA_DNA-bind"/>
    <property type="match status" value="1"/>
</dbReference>
<dbReference type="GO" id="GO:0005524">
    <property type="term" value="F:ATP binding"/>
    <property type="evidence" value="ECO:0007669"/>
    <property type="project" value="UniProtKB-KW"/>
</dbReference>
<dbReference type="InterPro" id="IPR013815">
    <property type="entry name" value="ATP_grasp_subdomain_1"/>
</dbReference>
<dbReference type="NCBIfam" id="TIGR00630">
    <property type="entry name" value="uvra"/>
    <property type="match status" value="1"/>
</dbReference>
<dbReference type="InterPro" id="IPR041552">
    <property type="entry name" value="UvrA_DNA-bd"/>
</dbReference>
<evidence type="ECO:0000259" key="17">
    <source>
        <dbReference type="PROSITE" id="PS50893"/>
    </source>
</evidence>
<keyword evidence="12" id="KW-0238">DNA-binding</keyword>
<dbReference type="SUPFAM" id="SSF52540">
    <property type="entry name" value="P-loop containing nucleoside triphosphate hydrolases"/>
    <property type="match status" value="2"/>
</dbReference>
<keyword evidence="11" id="KW-0267">Excision nuclease</keyword>
<dbReference type="InterPro" id="IPR017871">
    <property type="entry name" value="ABC_transporter-like_CS"/>
</dbReference>
<evidence type="ECO:0000256" key="1">
    <source>
        <dbReference type="ARBA" id="ARBA00004496"/>
    </source>
</evidence>
<dbReference type="NCBIfam" id="NF001503">
    <property type="entry name" value="PRK00349.1"/>
    <property type="match status" value="1"/>
</dbReference>
<dbReference type="GO" id="GO:0008270">
    <property type="term" value="F:zinc ion binding"/>
    <property type="evidence" value="ECO:0007669"/>
    <property type="project" value="UniProtKB-KW"/>
</dbReference>
<evidence type="ECO:0000256" key="9">
    <source>
        <dbReference type="ARBA" id="ARBA00022833"/>
    </source>
</evidence>
<dbReference type="GO" id="GO:0003677">
    <property type="term" value="F:DNA binding"/>
    <property type="evidence" value="ECO:0007669"/>
    <property type="project" value="UniProtKB-KW"/>
</dbReference>
<proteinExistence type="inferred from homology"/>
<evidence type="ECO:0000256" key="15">
    <source>
        <dbReference type="ARBA" id="ARBA00039316"/>
    </source>
</evidence>
<evidence type="ECO:0000256" key="3">
    <source>
        <dbReference type="ARBA" id="ARBA00022723"/>
    </source>
</evidence>
<name>A0A2M6WWM7_9BACT</name>
<dbReference type="GO" id="GO:0016887">
    <property type="term" value="F:ATP hydrolysis activity"/>
    <property type="evidence" value="ECO:0007669"/>
    <property type="project" value="InterPro"/>
</dbReference>
<evidence type="ECO:0000256" key="7">
    <source>
        <dbReference type="ARBA" id="ARBA00022769"/>
    </source>
</evidence>
<dbReference type="PANTHER" id="PTHR43152">
    <property type="entry name" value="UVRABC SYSTEM PROTEIN A"/>
    <property type="match status" value="1"/>
</dbReference>
<reference evidence="19" key="1">
    <citation type="submission" date="2017-09" db="EMBL/GenBank/DDBJ databases">
        <title>Depth-based differentiation of microbial function through sediment-hosted aquifers and enrichment of novel symbionts in the deep terrestrial subsurface.</title>
        <authorList>
            <person name="Probst A.J."/>
            <person name="Ladd B."/>
            <person name="Jarett J.K."/>
            <person name="Geller-Mcgrath D.E."/>
            <person name="Sieber C.M.K."/>
            <person name="Emerson J.B."/>
            <person name="Anantharaman K."/>
            <person name="Thomas B.C."/>
            <person name="Malmstrom R."/>
            <person name="Stieglmeier M."/>
            <person name="Klingl A."/>
            <person name="Woyke T."/>
            <person name="Ryan C.M."/>
            <person name="Banfield J.F."/>
        </authorList>
    </citation>
    <scope>NUCLEOTIDE SEQUENCE [LARGE SCALE GENOMIC DNA]</scope>
</reference>
<dbReference type="CDD" id="cd03271">
    <property type="entry name" value="ABC_UvrA_II"/>
    <property type="match status" value="1"/>
</dbReference>
<dbReference type="InterPro" id="IPR004602">
    <property type="entry name" value="UvrA"/>
</dbReference>
<keyword evidence="9" id="KW-0862">Zinc</keyword>
<dbReference type="Pfam" id="PF00005">
    <property type="entry name" value="ABC_tran"/>
    <property type="match status" value="1"/>
</dbReference>
<evidence type="ECO:0000256" key="13">
    <source>
        <dbReference type="ARBA" id="ARBA00023204"/>
    </source>
</evidence>
<keyword evidence="4" id="KW-0677">Repeat</keyword>
<dbReference type="InterPro" id="IPR027417">
    <property type="entry name" value="P-loop_NTPase"/>
</dbReference>
<evidence type="ECO:0000313" key="19">
    <source>
        <dbReference type="Proteomes" id="UP000228596"/>
    </source>
</evidence>
<dbReference type="Proteomes" id="UP000228596">
    <property type="component" value="Unassembled WGS sequence"/>
</dbReference>
<dbReference type="GO" id="GO:0006289">
    <property type="term" value="P:nucleotide-excision repair"/>
    <property type="evidence" value="ECO:0007669"/>
    <property type="project" value="InterPro"/>
</dbReference>
<dbReference type="PROSITE" id="PS00211">
    <property type="entry name" value="ABC_TRANSPORTER_1"/>
    <property type="match status" value="2"/>
</dbReference>
<dbReference type="Gene3D" id="3.40.50.300">
    <property type="entry name" value="P-loop containing nucleotide triphosphate hydrolases"/>
    <property type="match status" value="2"/>
</dbReference>
<dbReference type="EMBL" id="PEZV01000029">
    <property type="protein sequence ID" value="PIT97204.1"/>
    <property type="molecule type" value="Genomic_DNA"/>
</dbReference>
<comment type="caution">
    <text evidence="18">The sequence shown here is derived from an EMBL/GenBank/DDBJ whole genome shotgun (WGS) entry which is preliminary data.</text>
</comment>
<dbReference type="GO" id="GO:0004518">
    <property type="term" value="F:nuclease activity"/>
    <property type="evidence" value="ECO:0007669"/>
    <property type="project" value="UniProtKB-KW"/>
</dbReference>
<evidence type="ECO:0000256" key="6">
    <source>
        <dbReference type="ARBA" id="ARBA00022763"/>
    </source>
</evidence>
<keyword evidence="13" id="KW-0234">DNA repair</keyword>
<keyword evidence="2" id="KW-0963">Cytoplasm</keyword>
<dbReference type="Gene3D" id="3.30.1490.20">
    <property type="entry name" value="ATP-grasp fold, A domain"/>
    <property type="match status" value="1"/>
</dbReference>
<evidence type="ECO:0000256" key="14">
    <source>
        <dbReference type="ARBA" id="ARBA00038000"/>
    </source>
</evidence>
<keyword evidence="7" id="KW-0228">DNA excision</keyword>
<dbReference type="GO" id="GO:0005737">
    <property type="term" value="C:cytoplasm"/>
    <property type="evidence" value="ECO:0007669"/>
    <property type="project" value="UniProtKB-SubCell"/>
</dbReference>
<evidence type="ECO:0000256" key="11">
    <source>
        <dbReference type="ARBA" id="ARBA00022881"/>
    </source>
</evidence>
<keyword evidence="8" id="KW-0863">Zinc-finger</keyword>
<dbReference type="PROSITE" id="PS50893">
    <property type="entry name" value="ABC_TRANSPORTER_2"/>
    <property type="match status" value="1"/>
</dbReference>
<evidence type="ECO:0000256" key="8">
    <source>
        <dbReference type="ARBA" id="ARBA00022771"/>
    </source>
</evidence>
<comment type="similarity">
    <text evidence="14">Belongs to the ABC transporter superfamily. UvrA family.</text>
</comment>
<evidence type="ECO:0000256" key="2">
    <source>
        <dbReference type="ARBA" id="ARBA00022490"/>
    </source>
</evidence>
<dbReference type="Gene3D" id="1.10.8.280">
    <property type="entry name" value="ABC transporter ATPase domain-like"/>
    <property type="match status" value="1"/>
</dbReference>
<keyword evidence="5" id="KW-0547">Nucleotide-binding</keyword>
<evidence type="ECO:0000313" key="18">
    <source>
        <dbReference type="EMBL" id="PIT97204.1"/>
    </source>
</evidence>